<dbReference type="PANTHER" id="PTHR12532:SF0">
    <property type="entry name" value="TRANSLATIONAL ACTIVATOR OF CYTOCHROME C OXIDASE 1"/>
    <property type="match status" value="1"/>
</dbReference>
<evidence type="ECO:0000259" key="4">
    <source>
        <dbReference type="Pfam" id="PF01709"/>
    </source>
</evidence>
<dbReference type="InterPro" id="IPR017856">
    <property type="entry name" value="Integrase-like_N"/>
</dbReference>
<gene>
    <name evidence="6" type="ORF">A3D67_02740</name>
</gene>
<feature type="domain" description="TACO1/YebC-like second and third" evidence="4">
    <location>
        <begin position="82"/>
        <end position="136"/>
    </location>
</feature>
<keyword evidence="2" id="KW-0805">Transcription regulation</keyword>
<dbReference type="Pfam" id="PF01709">
    <property type="entry name" value="Transcrip_reg"/>
    <property type="match status" value="1"/>
</dbReference>
<dbReference type="GO" id="GO:0005737">
    <property type="term" value="C:cytoplasm"/>
    <property type="evidence" value="ECO:0007669"/>
    <property type="project" value="UniProtKB-ARBA"/>
</dbReference>
<dbReference type="PANTHER" id="PTHR12532">
    <property type="entry name" value="TRANSLATIONAL ACTIVATOR OF CYTOCHROME C OXIDASE 1"/>
    <property type="match status" value="1"/>
</dbReference>
<dbReference type="Gene3D" id="3.30.70.980">
    <property type="match status" value="1"/>
</dbReference>
<evidence type="ECO:0000256" key="3">
    <source>
        <dbReference type="ARBA" id="ARBA00023163"/>
    </source>
</evidence>
<reference evidence="6 7" key="1">
    <citation type="journal article" date="2016" name="Nat. Commun.">
        <title>Thousands of microbial genomes shed light on interconnected biogeochemical processes in an aquifer system.</title>
        <authorList>
            <person name="Anantharaman K."/>
            <person name="Brown C.T."/>
            <person name="Hug L.A."/>
            <person name="Sharon I."/>
            <person name="Castelle C.J."/>
            <person name="Probst A.J."/>
            <person name="Thomas B.C."/>
            <person name="Singh A."/>
            <person name="Wilkins M.J."/>
            <person name="Karaoz U."/>
            <person name="Brodie E.L."/>
            <person name="Williams K.H."/>
            <person name="Hubbard S.S."/>
            <person name="Banfield J.F."/>
        </authorList>
    </citation>
    <scope>NUCLEOTIDE SEQUENCE [LARGE SCALE GENOMIC DNA]</scope>
</reference>
<accession>A0A1G2DDK5</accession>
<dbReference type="Gene3D" id="1.10.10.200">
    <property type="match status" value="1"/>
</dbReference>
<evidence type="ECO:0000259" key="5">
    <source>
        <dbReference type="Pfam" id="PF20772"/>
    </source>
</evidence>
<dbReference type="Pfam" id="PF20772">
    <property type="entry name" value="TACO1_YebC_N"/>
    <property type="match status" value="1"/>
</dbReference>
<dbReference type="SUPFAM" id="SSF75625">
    <property type="entry name" value="YebC-like"/>
    <property type="match status" value="1"/>
</dbReference>
<organism evidence="6 7">
    <name type="scientific">Candidatus Lloydbacteria bacterium RIFCSPHIGHO2_02_FULL_51_22</name>
    <dbReference type="NCBI Taxonomy" id="1798663"/>
    <lineage>
        <taxon>Bacteria</taxon>
        <taxon>Candidatus Lloydiibacteriota</taxon>
    </lineage>
</organism>
<comment type="similarity">
    <text evidence="1">Belongs to the TACO1 family.</text>
</comment>
<proteinExistence type="inferred from homology"/>
<dbReference type="InterPro" id="IPR029072">
    <property type="entry name" value="YebC-like"/>
</dbReference>
<dbReference type="InterPro" id="IPR026564">
    <property type="entry name" value="Transcrip_reg_TACO1-like_dom3"/>
</dbReference>
<dbReference type="EMBL" id="MHLN01000031">
    <property type="protein sequence ID" value="OGZ10868.1"/>
    <property type="molecule type" value="Genomic_DNA"/>
</dbReference>
<evidence type="ECO:0000256" key="1">
    <source>
        <dbReference type="ARBA" id="ARBA00008724"/>
    </source>
</evidence>
<evidence type="ECO:0000256" key="2">
    <source>
        <dbReference type="ARBA" id="ARBA00023015"/>
    </source>
</evidence>
<evidence type="ECO:0000313" key="7">
    <source>
        <dbReference type="Proteomes" id="UP000178099"/>
    </source>
</evidence>
<dbReference type="InterPro" id="IPR002876">
    <property type="entry name" value="Transcrip_reg_TACO1-like"/>
</dbReference>
<feature type="domain" description="TACO1/YebC-like N-terminal" evidence="5">
    <location>
        <begin position="5"/>
        <end position="74"/>
    </location>
</feature>
<evidence type="ECO:0008006" key="8">
    <source>
        <dbReference type="Google" id="ProtNLM"/>
    </source>
</evidence>
<dbReference type="AlphaFoldDB" id="A0A1G2DDK5"/>
<name>A0A1G2DDK5_9BACT</name>
<dbReference type="InterPro" id="IPR048300">
    <property type="entry name" value="TACO1_YebC-like_2nd/3rd_dom"/>
</dbReference>
<protein>
    <recommendedName>
        <fullName evidence="8">Transcriptional regulator</fullName>
    </recommendedName>
</protein>
<dbReference type="Proteomes" id="UP000178099">
    <property type="component" value="Unassembled WGS sequence"/>
</dbReference>
<keyword evidence="3" id="KW-0804">Transcription</keyword>
<sequence>MSGHNKWSQIKNKKGVVDAKKGREFGKLSRLLTLEVKKAEGNADSPGVRQVVARAKAANMPNENIERALARGKDKDTAALFEATYEAYGPGGAAFIIQGLTDNKNRASAEMKHLLSLHGAALAAQGAASWAFKKEGDRWIASGELLVVSDEDKGKIAALTEALLENDDVQAVFTNAALGS</sequence>
<comment type="caution">
    <text evidence="6">The sequence shown here is derived from an EMBL/GenBank/DDBJ whole genome shotgun (WGS) entry which is preliminary data.</text>
</comment>
<dbReference type="InterPro" id="IPR049083">
    <property type="entry name" value="TACO1_YebC_N"/>
</dbReference>
<evidence type="ECO:0000313" key="6">
    <source>
        <dbReference type="EMBL" id="OGZ10868.1"/>
    </source>
</evidence>